<dbReference type="SUPFAM" id="SSF55874">
    <property type="entry name" value="ATPase domain of HSP90 chaperone/DNA topoisomerase II/histidine kinase"/>
    <property type="match status" value="1"/>
</dbReference>
<dbReference type="Gene3D" id="3.30.565.10">
    <property type="entry name" value="Histidine kinase-like ATPase, C-terminal domain"/>
    <property type="match status" value="1"/>
</dbReference>
<feature type="transmembrane region" description="Helical" evidence="4">
    <location>
        <begin position="146"/>
        <end position="167"/>
    </location>
</feature>
<evidence type="ECO:0000256" key="1">
    <source>
        <dbReference type="ARBA" id="ARBA00022679"/>
    </source>
</evidence>
<name>A0A344LIG2_9PSEU</name>
<dbReference type="KEGG" id="aab:A4R43_39775"/>
<dbReference type="AlphaFoldDB" id="A0A344LIG2"/>
<dbReference type="InterPro" id="IPR036890">
    <property type="entry name" value="HATPase_C_sf"/>
</dbReference>
<feature type="domain" description="Signal transduction histidine kinase subgroup 3 dimerisation and phosphoacceptor" evidence="5">
    <location>
        <begin position="191"/>
        <end position="259"/>
    </location>
</feature>
<evidence type="ECO:0000313" key="7">
    <source>
        <dbReference type="Proteomes" id="UP000250434"/>
    </source>
</evidence>
<keyword evidence="4" id="KW-1133">Transmembrane helix</keyword>
<organism evidence="6 7">
    <name type="scientific">Amycolatopsis albispora</name>
    <dbReference type="NCBI Taxonomy" id="1804986"/>
    <lineage>
        <taxon>Bacteria</taxon>
        <taxon>Bacillati</taxon>
        <taxon>Actinomycetota</taxon>
        <taxon>Actinomycetes</taxon>
        <taxon>Pseudonocardiales</taxon>
        <taxon>Pseudonocardiaceae</taxon>
        <taxon>Amycolatopsis</taxon>
    </lineage>
</organism>
<dbReference type="Proteomes" id="UP000250434">
    <property type="component" value="Chromosome"/>
</dbReference>
<dbReference type="Gene3D" id="1.20.5.1930">
    <property type="match status" value="1"/>
</dbReference>
<keyword evidence="4" id="KW-0812">Transmembrane</keyword>
<dbReference type="InterPro" id="IPR011712">
    <property type="entry name" value="Sig_transdc_His_kin_sub3_dim/P"/>
</dbReference>
<feature type="transmembrane region" description="Helical" evidence="4">
    <location>
        <begin position="83"/>
        <end position="101"/>
    </location>
</feature>
<feature type="transmembrane region" description="Helical" evidence="4">
    <location>
        <begin position="51"/>
        <end position="71"/>
    </location>
</feature>
<dbReference type="GO" id="GO:0000155">
    <property type="term" value="F:phosphorelay sensor kinase activity"/>
    <property type="evidence" value="ECO:0007669"/>
    <property type="project" value="InterPro"/>
</dbReference>
<dbReference type="PANTHER" id="PTHR24421:SF63">
    <property type="entry name" value="SENSOR HISTIDINE KINASE DESK"/>
    <property type="match status" value="1"/>
</dbReference>
<dbReference type="EMBL" id="CP015163">
    <property type="protein sequence ID" value="AXB47836.1"/>
    <property type="molecule type" value="Genomic_DNA"/>
</dbReference>
<dbReference type="GO" id="GO:0046983">
    <property type="term" value="F:protein dimerization activity"/>
    <property type="evidence" value="ECO:0007669"/>
    <property type="project" value="InterPro"/>
</dbReference>
<dbReference type="RefSeq" id="WP_236808567.1">
    <property type="nucleotide sequence ID" value="NZ_CP015163.1"/>
</dbReference>
<gene>
    <name evidence="6" type="ORF">A4R43_39775</name>
</gene>
<evidence type="ECO:0000256" key="3">
    <source>
        <dbReference type="ARBA" id="ARBA00023012"/>
    </source>
</evidence>
<keyword evidence="7" id="KW-1185">Reference proteome</keyword>
<feature type="transmembrane region" description="Helical" evidence="4">
    <location>
        <begin position="108"/>
        <end position="134"/>
    </location>
</feature>
<dbReference type="GO" id="GO:0016020">
    <property type="term" value="C:membrane"/>
    <property type="evidence" value="ECO:0007669"/>
    <property type="project" value="InterPro"/>
</dbReference>
<dbReference type="CDD" id="cd16917">
    <property type="entry name" value="HATPase_UhpB-NarQ-NarX-like"/>
    <property type="match status" value="1"/>
</dbReference>
<protein>
    <recommendedName>
        <fullName evidence="5">Signal transduction histidine kinase subgroup 3 dimerisation and phosphoacceptor domain-containing protein</fullName>
    </recommendedName>
</protein>
<accession>A0A344LIG2</accession>
<keyword evidence="2" id="KW-0418">Kinase</keyword>
<sequence>MVNWRDGRWEDTSRTSGPSRFPVRWLVISSLLLLPFVIPSSIELLEREHRWPVLVLSFALVAGYCAGYLAMPVLLPVRRVGTRLAWCAAHVVAGFALLVLFGDEHMYLMVYSISMVAFALPTPIVLAVDGVAVLGLTGWLLVEGRFLAELGNLVTVVSVSIAMFFMGRLSRMVRQLRAAQEEIAALAVSAERERLARDLHDLLGHSITTIAVKAGLARRMLETAHDERSAVEEIRSIEGLARSTLADVRATVTEYREVSLPAELAGAREALRAAEIRAELPSAVDDVRPELRGVFGYVVREAVTNVIRHSGARVVRISLGEDWIEITDDGANPPGAPGNGLRGLGERLAAVGGSVQAEPLTGGGFRVRASAGEAAA</sequence>
<reference evidence="6 7" key="1">
    <citation type="submission" date="2016-04" db="EMBL/GenBank/DDBJ databases">
        <title>Complete genome sequence and analysis of deep-sea sediment isolate, Amycolatopsis sp. WP1.</title>
        <authorList>
            <person name="Wang H."/>
            <person name="Chen S."/>
            <person name="Wu Q."/>
        </authorList>
    </citation>
    <scope>NUCLEOTIDE SEQUENCE [LARGE SCALE GENOMIC DNA]</scope>
    <source>
        <strain evidence="6 7">WP1</strain>
    </source>
</reference>
<proteinExistence type="predicted"/>
<evidence type="ECO:0000259" key="5">
    <source>
        <dbReference type="Pfam" id="PF07730"/>
    </source>
</evidence>
<dbReference type="Pfam" id="PF07730">
    <property type="entry name" value="HisKA_3"/>
    <property type="match status" value="1"/>
</dbReference>
<dbReference type="PANTHER" id="PTHR24421">
    <property type="entry name" value="NITRATE/NITRITE SENSOR PROTEIN NARX-RELATED"/>
    <property type="match status" value="1"/>
</dbReference>
<keyword evidence="4" id="KW-0472">Membrane</keyword>
<feature type="transmembrane region" description="Helical" evidence="4">
    <location>
        <begin position="22"/>
        <end position="39"/>
    </location>
</feature>
<dbReference type="InterPro" id="IPR050482">
    <property type="entry name" value="Sensor_HK_TwoCompSys"/>
</dbReference>
<evidence type="ECO:0000256" key="4">
    <source>
        <dbReference type="SAM" id="Phobius"/>
    </source>
</evidence>
<keyword evidence="1" id="KW-0808">Transferase</keyword>
<evidence type="ECO:0000256" key="2">
    <source>
        <dbReference type="ARBA" id="ARBA00022777"/>
    </source>
</evidence>
<keyword evidence="3" id="KW-0902">Two-component regulatory system</keyword>
<evidence type="ECO:0000313" key="6">
    <source>
        <dbReference type="EMBL" id="AXB47836.1"/>
    </source>
</evidence>